<dbReference type="AlphaFoldDB" id="A0A3B1CK37"/>
<gene>
    <name evidence="2" type="ORF">MNBD_NITROSPIRAE01-819</name>
</gene>
<proteinExistence type="predicted"/>
<dbReference type="Gene3D" id="3.10.350.10">
    <property type="entry name" value="LysM domain"/>
    <property type="match status" value="1"/>
</dbReference>
<dbReference type="InterPro" id="IPR016930">
    <property type="entry name" value="UCP029644"/>
</dbReference>
<dbReference type="Pfam" id="PF01476">
    <property type="entry name" value="LysM"/>
    <property type="match status" value="1"/>
</dbReference>
<dbReference type="InterPro" id="IPR006860">
    <property type="entry name" value="FecR"/>
</dbReference>
<feature type="domain" description="LysM" evidence="1">
    <location>
        <begin position="29"/>
        <end position="76"/>
    </location>
</feature>
<evidence type="ECO:0000259" key="1">
    <source>
        <dbReference type="PROSITE" id="PS51782"/>
    </source>
</evidence>
<accession>A0A3B1CK37</accession>
<dbReference type="Pfam" id="PF04773">
    <property type="entry name" value="FecR"/>
    <property type="match status" value="1"/>
</dbReference>
<dbReference type="CDD" id="cd00118">
    <property type="entry name" value="LysM"/>
    <property type="match status" value="1"/>
</dbReference>
<protein>
    <recommendedName>
        <fullName evidence="1">LysM domain-containing protein</fullName>
    </recommendedName>
</protein>
<dbReference type="InterPro" id="IPR036779">
    <property type="entry name" value="LysM_dom_sf"/>
</dbReference>
<dbReference type="Gene3D" id="2.60.120.1440">
    <property type="match status" value="1"/>
</dbReference>
<name>A0A3B1CK37_9ZZZZ</name>
<evidence type="ECO:0000313" key="2">
    <source>
        <dbReference type="EMBL" id="VAX26861.1"/>
    </source>
</evidence>
<dbReference type="PIRSF" id="PIRSF029644">
    <property type="entry name" value="UCP029644"/>
    <property type="match status" value="1"/>
</dbReference>
<organism evidence="2">
    <name type="scientific">hydrothermal vent metagenome</name>
    <dbReference type="NCBI Taxonomy" id="652676"/>
    <lineage>
        <taxon>unclassified sequences</taxon>
        <taxon>metagenomes</taxon>
        <taxon>ecological metagenomes</taxon>
    </lineage>
</organism>
<dbReference type="EMBL" id="UOGF01000018">
    <property type="protein sequence ID" value="VAX26861.1"/>
    <property type="molecule type" value="Genomic_DNA"/>
</dbReference>
<dbReference type="SMART" id="SM00257">
    <property type="entry name" value="LysM"/>
    <property type="match status" value="1"/>
</dbReference>
<reference evidence="2" key="1">
    <citation type="submission" date="2018-06" db="EMBL/GenBank/DDBJ databases">
        <authorList>
            <person name="Zhirakovskaya E."/>
        </authorList>
    </citation>
    <scope>NUCLEOTIDE SEQUENCE</scope>
</reference>
<dbReference type="SUPFAM" id="SSF54106">
    <property type="entry name" value="LysM domain"/>
    <property type="match status" value="1"/>
</dbReference>
<dbReference type="InterPro" id="IPR018392">
    <property type="entry name" value="LysM"/>
</dbReference>
<dbReference type="InterPro" id="IPR013783">
    <property type="entry name" value="Ig-like_fold"/>
</dbReference>
<dbReference type="PROSITE" id="PS51782">
    <property type="entry name" value="LYSM"/>
    <property type="match status" value="1"/>
</dbReference>
<sequence>MSRAGKKGLSFFLVILFFWSVPFLQAQDWTYTVRPGDNLWTLSERYLSSMRYWRKLQELNHISDPKKLLPGTRLKIPMAWLKIQAKPVKVLAVSGEVFFQSTDDGERKPLIVGGLLRIKDAVRTGANSSVTFVFADGSRLLLQADSFLEFDVIQAYGETGMVDSRIRLKKGRLQTEINREDGPGTHFEIHSPGAMTSVRGTELRVASDPERGISTTEVLKGRVDVLAAGKIQSVSAGFGTVVKVGEPPSLPSMLLQAPNLKGLPEQMRQLPLRFIWPKLVAARGYRVQLSKNASFDVLNFDKTVKKAELILSDLPQGSYVMRVSGIDNLGLEGFNALHHFLFELPPLPPKPVQKAPAPPVIRALSKPPLLVSPKPDDVVDSEIPEFEWEAVLKANFYRFQVAAQAHFFSPILDIHDFSKRKIQISELLKPGVYYWRVAAADSSGKYGLFSRSQTFKVRAKASRLMLLESHIKETQIQVHWQGGQTDERFQVQLAHDIAFRSLVDEQEFTTTGASLDRPLAGLYYLRVRAITPEGMAGEFSMAKSIEVPSTFCCSSFLFFLAGIVAIL</sequence>
<dbReference type="Gene3D" id="2.60.40.10">
    <property type="entry name" value="Immunoglobulins"/>
    <property type="match status" value="2"/>
</dbReference>
<dbReference type="PANTHER" id="PTHR38731">
    <property type="entry name" value="LIPL45-RELATED LIPOPROTEIN-RELATED"/>
    <property type="match status" value="1"/>
</dbReference>